<dbReference type="RefSeq" id="WP_003825245.1">
    <property type="nucleotide sequence ID" value="NZ_AP012322.1"/>
</dbReference>
<dbReference type="eggNOG" id="ENOG5031TDZ">
    <property type="taxonomic scope" value="Bacteria"/>
</dbReference>
<dbReference type="GeneID" id="42865874"/>
<feature type="region of interest" description="Disordered" evidence="1">
    <location>
        <begin position="123"/>
        <end position="142"/>
    </location>
</feature>
<evidence type="ECO:0000256" key="1">
    <source>
        <dbReference type="SAM" id="MobiDB-lite"/>
    </source>
</evidence>
<evidence type="ECO:0000313" key="4">
    <source>
        <dbReference type="Proteomes" id="UP000006408"/>
    </source>
</evidence>
<keyword evidence="4" id="KW-1185">Reference proteome</keyword>
<dbReference type="EMBL" id="ABYS02000003">
    <property type="protein sequence ID" value="EEP21829.1"/>
    <property type="molecule type" value="Genomic_DNA"/>
</dbReference>
<evidence type="ECO:0000259" key="2">
    <source>
        <dbReference type="Pfam" id="PF25591"/>
    </source>
</evidence>
<reference evidence="3" key="1">
    <citation type="submission" date="2009-04" db="EMBL/GenBank/DDBJ databases">
        <authorList>
            <person name="Weinstock G."/>
            <person name="Sodergren E."/>
            <person name="Clifton S."/>
            <person name="Fulton L."/>
            <person name="Fulton B."/>
            <person name="Courtney L."/>
            <person name="Fronick C."/>
            <person name="Harrison M."/>
            <person name="Strong C."/>
            <person name="Farmer C."/>
            <person name="Delahaunty K."/>
            <person name="Markovic C."/>
            <person name="Hall O."/>
            <person name="Minx P."/>
            <person name="Tomlinson C."/>
            <person name="Mitreva M."/>
            <person name="Nelson J."/>
            <person name="Hou S."/>
            <person name="Wollam A."/>
            <person name="Pepin K.H."/>
            <person name="Johnson M."/>
            <person name="Bhonagiri V."/>
            <person name="Nash W.E."/>
            <person name="Warren W."/>
            <person name="Chinwalla A."/>
            <person name="Mardis E.R."/>
            <person name="Wilson R.K."/>
        </authorList>
    </citation>
    <scope>NUCLEOTIDE SEQUENCE [LARGE SCALE GENOMIC DNA]</scope>
    <source>
        <strain evidence="3">DSM 20098</strain>
    </source>
</reference>
<dbReference type="Pfam" id="PF25591">
    <property type="entry name" value="LRV_2"/>
    <property type="match status" value="1"/>
</dbReference>
<gene>
    <name evidence="3" type="ORF">BIFANG_02224</name>
</gene>
<sequence length="142" mass="14973">MTIAKKGSQTAKKQRLRLLRQANRLKQLGAYDSKHSTQVGKPTGELEPPAPPLALTPALAADPETAIEVLWRIARDEPELRRWLVINPKADASLLEYVSQAGGPGVKQALNVLFDSLDALESERAGPAAGSASGPTVSGAAA</sequence>
<dbReference type="HOGENOM" id="CLU_150484_0_0_11"/>
<accession>C4FD42</accession>
<feature type="compositionally biased region" description="Low complexity" evidence="1">
    <location>
        <begin position="125"/>
        <end position="142"/>
    </location>
</feature>
<dbReference type="Proteomes" id="UP000006408">
    <property type="component" value="Unassembled WGS sequence"/>
</dbReference>
<dbReference type="STRING" id="1683.Bang102_001910"/>
<name>C4FD42_9BIFI</name>
<feature type="region of interest" description="Disordered" evidence="1">
    <location>
        <begin position="30"/>
        <end position="53"/>
    </location>
</feature>
<dbReference type="AlphaFoldDB" id="C4FD42"/>
<protein>
    <recommendedName>
        <fullName evidence="2">Leucine rich repeat variant domain-containing protein</fullName>
    </recommendedName>
</protein>
<organism evidence="3 4">
    <name type="scientific">Bifidobacterium angulatum DSM 20098 = JCM 7096</name>
    <dbReference type="NCBI Taxonomy" id="518635"/>
    <lineage>
        <taxon>Bacteria</taxon>
        <taxon>Bacillati</taxon>
        <taxon>Actinomycetota</taxon>
        <taxon>Actinomycetes</taxon>
        <taxon>Bifidobacteriales</taxon>
        <taxon>Bifidobacteriaceae</taxon>
        <taxon>Bifidobacterium</taxon>
    </lineage>
</organism>
<dbReference type="InterPro" id="IPR057893">
    <property type="entry name" value="LRV_2"/>
</dbReference>
<dbReference type="PATRIC" id="fig|518635.7.peg.204"/>
<feature type="domain" description="Leucine rich repeat variant" evidence="2">
    <location>
        <begin position="55"/>
        <end position="112"/>
    </location>
</feature>
<proteinExistence type="predicted"/>
<comment type="caution">
    <text evidence="3">The sequence shown here is derived from an EMBL/GenBank/DDBJ whole genome shotgun (WGS) entry which is preliminary data.</text>
</comment>
<evidence type="ECO:0000313" key="3">
    <source>
        <dbReference type="EMBL" id="EEP21829.1"/>
    </source>
</evidence>